<proteinExistence type="predicted"/>
<sequence length="257" mass="28511">MAGFRIRGDGPESVRAIPHPAVTLVVEFGERCFDIRDSAGRSHSGSLVWGLGGNAAPARVEALECVQVRMSPVVAAAVLGFPLAELGGNMVGLEDLWGREAVRLRERLHETACWQERFALVDSMLARRYREDRRMDPEVAWAWSRIMVGRGRFRVEELAAQVGWSRQWLWSRFGAQTGLTPKRAAKLVRFDHAVHRLVQGHSPARTAVEGGYADQSHLIRDIREFTGVPPTSAAVEPWLTIDDRAWPSTVSGRPAGV</sequence>
<evidence type="ECO:0000259" key="4">
    <source>
        <dbReference type="PROSITE" id="PS01124"/>
    </source>
</evidence>
<dbReference type="GO" id="GO:0003700">
    <property type="term" value="F:DNA-binding transcription factor activity"/>
    <property type="evidence" value="ECO:0007669"/>
    <property type="project" value="InterPro"/>
</dbReference>
<keyword evidence="1" id="KW-0805">Transcription regulation</keyword>
<evidence type="ECO:0000313" key="5">
    <source>
        <dbReference type="EMBL" id="QIS12676.1"/>
    </source>
</evidence>
<accession>A0A6G9YI14</accession>
<keyword evidence="2" id="KW-0238">DNA-binding</keyword>
<evidence type="ECO:0000256" key="2">
    <source>
        <dbReference type="ARBA" id="ARBA00023125"/>
    </source>
</evidence>
<dbReference type="InterPro" id="IPR018060">
    <property type="entry name" value="HTH_AraC"/>
</dbReference>
<dbReference type="KEGG" id="nah:F5544_24095"/>
<feature type="domain" description="HTH araC/xylS-type" evidence="4">
    <location>
        <begin position="138"/>
        <end position="236"/>
    </location>
</feature>
<dbReference type="Pfam" id="PF12833">
    <property type="entry name" value="HTH_18"/>
    <property type="match status" value="1"/>
</dbReference>
<dbReference type="SMART" id="SM00342">
    <property type="entry name" value="HTH_ARAC"/>
    <property type="match status" value="1"/>
</dbReference>
<dbReference type="PANTHER" id="PTHR46796:SF15">
    <property type="entry name" value="BLL1074 PROTEIN"/>
    <property type="match status" value="1"/>
</dbReference>
<keyword evidence="3" id="KW-0804">Transcription</keyword>
<dbReference type="InterPro" id="IPR050204">
    <property type="entry name" value="AraC_XylS_family_regulators"/>
</dbReference>
<dbReference type="AlphaFoldDB" id="A0A6G9YI14"/>
<dbReference type="EMBL" id="CP046172">
    <property type="protein sequence ID" value="QIS12676.1"/>
    <property type="molecule type" value="Genomic_DNA"/>
</dbReference>
<reference evidence="5 6" key="1">
    <citation type="journal article" date="2019" name="ACS Chem. Biol.">
        <title>Identification and Mobilization of a Cryptic Antibiotic Biosynthesis Gene Locus from a Human-Pathogenic Nocardia Isolate.</title>
        <authorList>
            <person name="Herisse M."/>
            <person name="Ishida K."/>
            <person name="Porter J.L."/>
            <person name="Howden B."/>
            <person name="Hertweck C."/>
            <person name="Stinear T.P."/>
            <person name="Pidot S.J."/>
        </authorList>
    </citation>
    <scope>NUCLEOTIDE SEQUENCE [LARGE SCALE GENOMIC DNA]</scope>
    <source>
        <strain evidence="5 6">AUSMDU00012717</strain>
    </source>
</reference>
<evidence type="ECO:0000313" key="6">
    <source>
        <dbReference type="Proteomes" id="UP000503540"/>
    </source>
</evidence>
<dbReference type="PANTHER" id="PTHR46796">
    <property type="entry name" value="HTH-TYPE TRANSCRIPTIONAL ACTIVATOR RHAS-RELATED"/>
    <property type="match status" value="1"/>
</dbReference>
<keyword evidence="6" id="KW-1185">Reference proteome</keyword>
<organism evidence="5 6">
    <name type="scientific">Nocardia arthritidis</name>
    <dbReference type="NCBI Taxonomy" id="228602"/>
    <lineage>
        <taxon>Bacteria</taxon>
        <taxon>Bacillati</taxon>
        <taxon>Actinomycetota</taxon>
        <taxon>Actinomycetes</taxon>
        <taxon>Mycobacteriales</taxon>
        <taxon>Nocardiaceae</taxon>
        <taxon>Nocardia</taxon>
    </lineage>
</organism>
<dbReference type="GO" id="GO:0043565">
    <property type="term" value="F:sequence-specific DNA binding"/>
    <property type="evidence" value="ECO:0007669"/>
    <property type="project" value="InterPro"/>
</dbReference>
<protein>
    <submittedName>
        <fullName evidence="5">Helix-turn-helix domain-containing protein</fullName>
    </submittedName>
</protein>
<dbReference type="PROSITE" id="PS01124">
    <property type="entry name" value="HTH_ARAC_FAMILY_2"/>
    <property type="match status" value="1"/>
</dbReference>
<evidence type="ECO:0000256" key="3">
    <source>
        <dbReference type="ARBA" id="ARBA00023163"/>
    </source>
</evidence>
<name>A0A6G9YI14_9NOCA</name>
<gene>
    <name evidence="5" type="ORF">F5544_24095</name>
</gene>
<dbReference type="Proteomes" id="UP000503540">
    <property type="component" value="Chromosome"/>
</dbReference>
<evidence type="ECO:0000256" key="1">
    <source>
        <dbReference type="ARBA" id="ARBA00023015"/>
    </source>
</evidence>
<dbReference type="Gene3D" id="1.10.10.60">
    <property type="entry name" value="Homeodomain-like"/>
    <property type="match status" value="1"/>
</dbReference>